<protein>
    <submittedName>
        <fullName evidence="1">Uncharacterized protein</fullName>
    </submittedName>
</protein>
<evidence type="ECO:0000313" key="1">
    <source>
        <dbReference type="EMBL" id="MBA2116463.1"/>
    </source>
</evidence>
<accession>A0A7V8V7N2</accession>
<dbReference type="RefSeq" id="WP_207397871.1">
    <property type="nucleotide sequence ID" value="NZ_JABRWO010000010.1"/>
</dbReference>
<dbReference type="Proteomes" id="UP000551616">
    <property type="component" value="Unassembled WGS sequence"/>
</dbReference>
<dbReference type="AlphaFoldDB" id="A0A7V8V7N2"/>
<dbReference type="EMBL" id="JABRWO010000010">
    <property type="protein sequence ID" value="MBA2116463.1"/>
    <property type="molecule type" value="Genomic_DNA"/>
</dbReference>
<proteinExistence type="predicted"/>
<comment type="caution">
    <text evidence="1">The sequence shown here is derived from an EMBL/GenBank/DDBJ whole genome shotgun (WGS) entry which is preliminary data.</text>
</comment>
<name>A0A7V8V7N2_9BACT</name>
<reference evidence="1 2" key="1">
    <citation type="submission" date="2020-05" db="EMBL/GenBank/DDBJ databases">
        <title>Bremerella alba sp. nov., a novel planctomycete isolated from the surface of the macroalga Fucus spiralis.</title>
        <authorList>
            <person name="Godinho O."/>
            <person name="Botelho R."/>
            <person name="Albuquerque L."/>
            <person name="Wiegand S."/>
            <person name="Da Costa M.S."/>
            <person name="Lobo-Da-Cunha A."/>
            <person name="Jogler C."/>
            <person name="Lage O.M."/>
        </authorList>
    </citation>
    <scope>NUCLEOTIDE SEQUENCE [LARGE SCALE GENOMIC DNA]</scope>
    <source>
        <strain evidence="1 2">FF15</strain>
    </source>
</reference>
<evidence type="ECO:0000313" key="2">
    <source>
        <dbReference type="Proteomes" id="UP000551616"/>
    </source>
</evidence>
<organism evidence="1 2">
    <name type="scientific">Bremerella alba</name>
    <dbReference type="NCBI Taxonomy" id="980252"/>
    <lineage>
        <taxon>Bacteria</taxon>
        <taxon>Pseudomonadati</taxon>
        <taxon>Planctomycetota</taxon>
        <taxon>Planctomycetia</taxon>
        <taxon>Pirellulales</taxon>
        <taxon>Pirellulaceae</taxon>
        <taxon>Bremerella</taxon>
    </lineage>
</organism>
<keyword evidence="2" id="KW-1185">Reference proteome</keyword>
<gene>
    <name evidence="1" type="ORF">HOV93_36530</name>
</gene>
<sequence>MIEVIENLYTTFAKYKLSEDFVGCNDCFHAEASVFLAEASLRDLTIGDLEPYSSKAMSTWSMESSPTHFGIHLGPLMQRAYDGFNQTRPSII</sequence>